<sequence>MRIKDVIGENNELQKQLNKDNAAYYDQVITRGRLQYLWKSEEVVEPLLLDILKDILDAQRDGYSVEEVFGDPNVLLQKTMAEIPNMKFWQTLKYYWFVPVIYFAMMLSSFVMDIFSKHYFNGGAFLLSLVGGMITLSVLYCYREKLLNFVLLNNKKTHLCFYLSIIIYILILVGLFYVLPDFWVIRF</sequence>
<feature type="transmembrane region" description="Helical" evidence="1">
    <location>
        <begin position="94"/>
        <end position="112"/>
    </location>
</feature>
<name>A0AAE6IKC4_LEUCA</name>
<evidence type="ECO:0000313" key="2">
    <source>
        <dbReference type="EMBL" id="QEA33600.1"/>
    </source>
</evidence>
<dbReference type="EMBL" id="CP042374">
    <property type="protein sequence ID" value="QEA33600.1"/>
    <property type="molecule type" value="Genomic_DNA"/>
</dbReference>
<accession>A0AAE6IKC4</accession>
<dbReference type="AlphaFoldDB" id="A0AAE6IKC4"/>
<gene>
    <name evidence="2" type="ORF">FGL89_05425</name>
</gene>
<dbReference type="SUPFAM" id="SSF158560">
    <property type="entry name" value="BH3980-like"/>
    <property type="match status" value="1"/>
</dbReference>
<reference evidence="2 3" key="1">
    <citation type="submission" date="2019-06" db="EMBL/GenBank/DDBJ databases">
        <title>Genome analyses of bacteria isolated from kimchi.</title>
        <authorList>
            <person name="Lee S."/>
            <person name="Ahn S."/>
            <person name="Roh S."/>
        </authorList>
    </citation>
    <scope>NUCLEOTIDE SEQUENCE [LARGE SCALE GENOMIC DNA]</scope>
    <source>
        <strain evidence="2 3">CBA3620</strain>
    </source>
</reference>
<keyword evidence="1" id="KW-0472">Membrane</keyword>
<dbReference type="OMA" id="TLKYYWF"/>
<dbReference type="RefSeq" id="WP_014974983.1">
    <property type="nucleotide sequence ID" value="NZ_CP042374.1"/>
</dbReference>
<feature type="transmembrane region" description="Helical" evidence="1">
    <location>
        <begin position="118"/>
        <end position="139"/>
    </location>
</feature>
<organism evidence="2 3">
    <name type="scientific">Leuconostoc carnosum</name>
    <dbReference type="NCBI Taxonomy" id="1252"/>
    <lineage>
        <taxon>Bacteria</taxon>
        <taxon>Bacillati</taxon>
        <taxon>Bacillota</taxon>
        <taxon>Bacilli</taxon>
        <taxon>Lactobacillales</taxon>
        <taxon>Lactobacillaceae</taxon>
        <taxon>Leuconostoc</taxon>
    </lineage>
</organism>
<evidence type="ECO:0000256" key="1">
    <source>
        <dbReference type="SAM" id="Phobius"/>
    </source>
</evidence>
<dbReference type="Proteomes" id="UP000321332">
    <property type="component" value="Chromosome"/>
</dbReference>
<keyword evidence="1" id="KW-0812">Transmembrane</keyword>
<proteinExistence type="predicted"/>
<evidence type="ECO:0000313" key="3">
    <source>
        <dbReference type="Proteomes" id="UP000321332"/>
    </source>
</evidence>
<keyword evidence="1" id="KW-1133">Transmembrane helix</keyword>
<feature type="transmembrane region" description="Helical" evidence="1">
    <location>
        <begin position="159"/>
        <end position="179"/>
    </location>
</feature>
<dbReference type="GeneID" id="61187180"/>
<protein>
    <submittedName>
        <fullName evidence="2">Uncharacterized protein</fullName>
    </submittedName>
</protein>